<proteinExistence type="predicted"/>
<dbReference type="AlphaFoldDB" id="N2A394"/>
<evidence type="ECO:0000313" key="2">
    <source>
        <dbReference type="Proteomes" id="UP000012589"/>
    </source>
</evidence>
<name>N2A394_9FIRM</name>
<dbReference type="HOGENOM" id="CLU_2537520_0_0_9"/>
<dbReference type="EMBL" id="AQFT01000142">
    <property type="protein sequence ID" value="EMZ20520.1"/>
    <property type="molecule type" value="Genomic_DNA"/>
</dbReference>
<accession>N2A394</accession>
<dbReference type="PATRIC" id="fig|1235802.3.peg.5196"/>
<reference evidence="1 2" key="1">
    <citation type="journal article" date="2014" name="Genome Announc.">
        <title>Draft genome sequences of the altered schaedler flora, a defined bacterial community from gnotobiotic mice.</title>
        <authorList>
            <person name="Wannemuehler M.J."/>
            <person name="Overstreet A.M."/>
            <person name="Ward D.V."/>
            <person name="Phillips G.J."/>
        </authorList>
    </citation>
    <scope>NUCLEOTIDE SEQUENCE [LARGE SCALE GENOMIC DNA]</scope>
    <source>
        <strain evidence="1 2">ASF492</strain>
    </source>
</reference>
<comment type="caution">
    <text evidence="1">The sequence shown here is derived from an EMBL/GenBank/DDBJ whole genome shotgun (WGS) entry which is preliminary data.</text>
</comment>
<organism evidence="1 2">
    <name type="scientific">Eubacterium plexicaudatum ASF492</name>
    <dbReference type="NCBI Taxonomy" id="1235802"/>
    <lineage>
        <taxon>Bacteria</taxon>
        <taxon>Bacillati</taxon>
        <taxon>Bacillota</taxon>
        <taxon>Clostridia</taxon>
        <taxon>Eubacteriales</taxon>
        <taxon>Eubacteriaceae</taxon>
        <taxon>Eubacterium</taxon>
    </lineage>
</organism>
<gene>
    <name evidence="1" type="ORF">C823_04934</name>
</gene>
<protein>
    <submittedName>
        <fullName evidence="1">Uncharacterized protein</fullName>
    </submittedName>
</protein>
<dbReference type="STRING" id="1235802.C823_04934"/>
<sequence>MIHIVDYLENVKIRHFGCTEDITKYCYDYLAGYLSMDIHYHTFTEESMTHIINWFNENIYRWSSSEIFCRLEGANEFFVKLVK</sequence>
<evidence type="ECO:0000313" key="1">
    <source>
        <dbReference type="EMBL" id="EMZ20520.1"/>
    </source>
</evidence>
<dbReference type="Proteomes" id="UP000012589">
    <property type="component" value="Unassembled WGS sequence"/>
</dbReference>
<keyword evidence="2" id="KW-1185">Reference proteome</keyword>